<proteinExistence type="predicted"/>
<sequence length="102" mass="11112">MIKTCILFLGLLDGLASCQSQTVPTATVQPAPTETEARAAVARYVKEQPNAALYLTDSARVVDVDTKWQVMVPRTDWAKRMPNAAAFEVDKQTGAVTTLMVK</sequence>
<dbReference type="Proteomes" id="UP000198131">
    <property type="component" value="Unassembled WGS sequence"/>
</dbReference>
<gene>
    <name evidence="1" type="ORF">SAMN06265337_1737</name>
</gene>
<keyword evidence="2" id="KW-1185">Reference proteome</keyword>
<reference evidence="2" key="1">
    <citation type="submission" date="2017-06" db="EMBL/GenBank/DDBJ databases">
        <authorList>
            <person name="Varghese N."/>
            <person name="Submissions S."/>
        </authorList>
    </citation>
    <scope>NUCLEOTIDE SEQUENCE [LARGE SCALE GENOMIC DNA]</scope>
    <source>
        <strain evidence="2">DSM 11116</strain>
    </source>
</reference>
<dbReference type="EMBL" id="FYEW01000001">
    <property type="protein sequence ID" value="SNC66811.1"/>
    <property type="molecule type" value="Genomic_DNA"/>
</dbReference>
<dbReference type="OrthoDB" id="886234at2"/>
<organism evidence="1 2">
    <name type="scientific">Hymenobacter gelipurpurascens</name>
    <dbReference type="NCBI Taxonomy" id="89968"/>
    <lineage>
        <taxon>Bacteria</taxon>
        <taxon>Pseudomonadati</taxon>
        <taxon>Bacteroidota</taxon>
        <taxon>Cytophagia</taxon>
        <taxon>Cytophagales</taxon>
        <taxon>Hymenobacteraceae</taxon>
        <taxon>Hymenobacter</taxon>
    </lineage>
</organism>
<dbReference type="AlphaFoldDB" id="A0A212TLV7"/>
<accession>A0A212TLV7</accession>
<name>A0A212TLV7_9BACT</name>
<dbReference type="RefSeq" id="WP_088842975.1">
    <property type="nucleotide sequence ID" value="NZ_FYEW01000001.1"/>
</dbReference>
<evidence type="ECO:0000313" key="2">
    <source>
        <dbReference type="Proteomes" id="UP000198131"/>
    </source>
</evidence>
<evidence type="ECO:0000313" key="1">
    <source>
        <dbReference type="EMBL" id="SNC66811.1"/>
    </source>
</evidence>
<protein>
    <submittedName>
        <fullName evidence="1">Uncharacterized protein</fullName>
    </submittedName>
</protein>